<dbReference type="SUPFAM" id="SSF141371">
    <property type="entry name" value="PilZ domain-like"/>
    <property type="match status" value="2"/>
</dbReference>
<protein>
    <submittedName>
        <fullName evidence="3">PilZ domain-containing protein</fullName>
    </submittedName>
</protein>
<reference evidence="3 4" key="1">
    <citation type="submission" date="2020-04" db="EMBL/GenBank/DDBJ databases">
        <title>Sphingobium sp. AR-3-1 isolated from Arctic soil.</title>
        <authorList>
            <person name="Dahal R.H."/>
            <person name="Chaudhary D.K."/>
        </authorList>
    </citation>
    <scope>NUCLEOTIDE SEQUENCE [LARGE SCALE GENOMIC DNA]</scope>
    <source>
        <strain evidence="3 4">AR-3-1</strain>
    </source>
</reference>
<dbReference type="Pfam" id="PF07238">
    <property type="entry name" value="PilZ"/>
    <property type="match status" value="2"/>
</dbReference>
<dbReference type="Gene3D" id="2.40.10.220">
    <property type="entry name" value="predicted glycosyltransferase like domains"/>
    <property type="match status" value="1"/>
</dbReference>
<evidence type="ECO:0000313" key="3">
    <source>
        <dbReference type="EMBL" id="NML13331.1"/>
    </source>
</evidence>
<evidence type="ECO:0000259" key="2">
    <source>
        <dbReference type="Pfam" id="PF07238"/>
    </source>
</evidence>
<proteinExistence type="predicted"/>
<evidence type="ECO:0000313" key="4">
    <source>
        <dbReference type="Proteomes" id="UP000519023"/>
    </source>
</evidence>
<dbReference type="AlphaFoldDB" id="A0A7X9ZW47"/>
<dbReference type="RefSeq" id="WP_169575571.1">
    <property type="nucleotide sequence ID" value="NZ_JABBFV010000064.1"/>
</dbReference>
<dbReference type="EMBL" id="JABBFV010000064">
    <property type="protein sequence ID" value="NML13331.1"/>
    <property type="molecule type" value="Genomic_DNA"/>
</dbReference>
<feature type="region of interest" description="Disordered" evidence="1">
    <location>
        <begin position="1"/>
        <end position="34"/>
    </location>
</feature>
<dbReference type="InterPro" id="IPR009875">
    <property type="entry name" value="PilZ_domain"/>
</dbReference>
<feature type="domain" description="PilZ" evidence="2">
    <location>
        <begin position="129"/>
        <end position="203"/>
    </location>
</feature>
<dbReference type="GO" id="GO:0035438">
    <property type="term" value="F:cyclic-di-GMP binding"/>
    <property type="evidence" value="ECO:0007669"/>
    <property type="project" value="InterPro"/>
</dbReference>
<comment type="caution">
    <text evidence="3">The sequence shown here is derived from an EMBL/GenBank/DDBJ whole genome shotgun (WGS) entry which is preliminary data.</text>
</comment>
<accession>A0A7X9ZW47</accession>
<organism evidence="3 4">
    <name type="scientific">Sphingobium psychrophilum</name>
    <dbReference type="NCBI Taxonomy" id="2728834"/>
    <lineage>
        <taxon>Bacteria</taxon>
        <taxon>Pseudomonadati</taxon>
        <taxon>Pseudomonadota</taxon>
        <taxon>Alphaproteobacteria</taxon>
        <taxon>Sphingomonadales</taxon>
        <taxon>Sphingomonadaceae</taxon>
        <taxon>Sphingobium</taxon>
    </lineage>
</organism>
<gene>
    <name evidence="3" type="ORF">HHL08_25035</name>
</gene>
<keyword evidence="4" id="KW-1185">Reference proteome</keyword>
<name>A0A7X9ZW47_9SPHN</name>
<sequence>MTQYKHSENPSLDQNKQIDDNAQESPENENRRKSARNISVLQIGKLVTERDQMLCLVKNISAGGAKVYALRSLAVDKRLRIEFRSGITVDGSTIWADGLTAGIRFDHEIDISQLVGSGAESIRAGQFPRHPRLDIIAAATMKWDESSAAGEVINISQTGVCIEAHPLPLVHQRVTLKVENLPTLQARVVWRNDRRAGLAFNQSLPYEMLGHWVMEQRPRRFL</sequence>
<evidence type="ECO:0000256" key="1">
    <source>
        <dbReference type="SAM" id="MobiDB-lite"/>
    </source>
</evidence>
<dbReference type="Proteomes" id="UP000519023">
    <property type="component" value="Unassembled WGS sequence"/>
</dbReference>
<feature type="domain" description="PilZ" evidence="2">
    <location>
        <begin position="30"/>
        <end position="113"/>
    </location>
</feature>